<protein>
    <submittedName>
        <fullName evidence="1">Uncharacterized protein</fullName>
    </submittedName>
</protein>
<gene>
    <name evidence="1" type="ORF">IFM89_036745</name>
</gene>
<organism evidence="1 2">
    <name type="scientific">Coptis chinensis</name>
    <dbReference type="NCBI Taxonomy" id="261450"/>
    <lineage>
        <taxon>Eukaryota</taxon>
        <taxon>Viridiplantae</taxon>
        <taxon>Streptophyta</taxon>
        <taxon>Embryophyta</taxon>
        <taxon>Tracheophyta</taxon>
        <taxon>Spermatophyta</taxon>
        <taxon>Magnoliopsida</taxon>
        <taxon>Ranunculales</taxon>
        <taxon>Ranunculaceae</taxon>
        <taxon>Coptidoideae</taxon>
        <taxon>Coptis</taxon>
    </lineage>
</organism>
<comment type="caution">
    <text evidence="1">The sequence shown here is derived from an EMBL/GenBank/DDBJ whole genome shotgun (WGS) entry which is preliminary data.</text>
</comment>
<dbReference type="Proteomes" id="UP000631114">
    <property type="component" value="Unassembled WGS sequence"/>
</dbReference>
<reference evidence="1 2" key="1">
    <citation type="submission" date="2020-10" db="EMBL/GenBank/DDBJ databases">
        <title>The Coptis chinensis genome and diversification of protoberbering-type alkaloids.</title>
        <authorList>
            <person name="Wang B."/>
            <person name="Shu S."/>
            <person name="Song C."/>
            <person name="Liu Y."/>
        </authorList>
    </citation>
    <scope>NUCLEOTIDE SEQUENCE [LARGE SCALE GENOMIC DNA]</scope>
    <source>
        <strain evidence="1">HL-2020</strain>
        <tissue evidence="1">Leaf</tissue>
    </source>
</reference>
<evidence type="ECO:0000313" key="2">
    <source>
        <dbReference type="Proteomes" id="UP000631114"/>
    </source>
</evidence>
<dbReference type="AlphaFoldDB" id="A0A835I7Q5"/>
<sequence>MYQCRCRYGCFGMDEDGPSVGGGSGAGVGVGPKIEERIFVVDYSILSHLPPIRHKFTTLKELVSLEDLIVPTWGILFLFYVKYENVIHGPFVM</sequence>
<evidence type="ECO:0000313" key="1">
    <source>
        <dbReference type="EMBL" id="KAF9611929.1"/>
    </source>
</evidence>
<keyword evidence="2" id="KW-1185">Reference proteome</keyword>
<proteinExistence type="predicted"/>
<name>A0A835I7Q5_9MAGN</name>
<dbReference type="EMBL" id="JADFTS010000004">
    <property type="protein sequence ID" value="KAF9611929.1"/>
    <property type="molecule type" value="Genomic_DNA"/>
</dbReference>
<accession>A0A835I7Q5</accession>